<keyword evidence="2" id="KW-1185">Reference proteome</keyword>
<dbReference type="PANTHER" id="PTHR36519:SF6">
    <property type="entry name" value="LATE NODULIN-RELATED"/>
    <property type="match status" value="1"/>
</dbReference>
<comment type="caution">
    <text evidence="1">The sequence shown here is derived from an EMBL/GenBank/DDBJ whole genome shotgun (WGS) entry which is preliminary data.</text>
</comment>
<accession>A0ABR1BYK1</accession>
<protein>
    <submittedName>
        <fullName evidence="1">Uncharacterized protein</fullName>
    </submittedName>
</protein>
<dbReference type="PANTHER" id="PTHR36519">
    <property type="entry name" value="FIP (FUNGUS-INDUCED PROTEIN) RELATED-RELATED"/>
    <property type="match status" value="1"/>
</dbReference>
<gene>
    <name evidence="1" type="primary">Necator_chrI.g3498</name>
    <name evidence="1" type="ORF">RB195_007369</name>
</gene>
<proteinExistence type="predicted"/>
<dbReference type="EMBL" id="JAVFWL010000001">
    <property type="protein sequence ID" value="KAK6730861.1"/>
    <property type="molecule type" value="Genomic_DNA"/>
</dbReference>
<organism evidence="1 2">
    <name type="scientific">Necator americanus</name>
    <name type="common">Human hookworm</name>
    <dbReference type="NCBI Taxonomy" id="51031"/>
    <lineage>
        <taxon>Eukaryota</taxon>
        <taxon>Metazoa</taxon>
        <taxon>Ecdysozoa</taxon>
        <taxon>Nematoda</taxon>
        <taxon>Chromadorea</taxon>
        <taxon>Rhabditida</taxon>
        <taxon>Rhabditina</taxon>
        <taxon>Rhabditomorpha</taxon>
        <taxon>Strongyloidea</taxon>
        <taxon>Ancylostomatidae</taxon>
        <taxon>Bunostominae</taxon>
        <taxon>Necator</taxon>
    </lineage>
</organism>
<dbReference type="Proteomes" id="UP001303046">
    <property type="component" value="Unassembled WGS sequence"/>
</dbReference>
<reference evidence="1 2" key="1">
    <citation type="submission" date="2023-08" db="EMBL/GenBank/DDBJ databases">
        <title>A Necator americanus chromosomal reference genome.</title>
        <authorList>
            <person name="Ilik V."/>
            <person name="Petrzelkova K.J."/>
            <person name="Pardy F."/>
            <person name="Fuh T."/>
            <person name="Niatou-Singa F.S."/>
            <person name="Gouil Q."/>
            <person name="Baker L."/>
            <person name="Ritchie M.E."/>
            <person name="Jex A.R."/>
            <person name="Gazzola D."/>
            <person name="Li H."/>
            <person name="Toshio Fujiwara R."/>
            <person name="Zhan B."/>
            <person name="Aroian R.V."/>
            <person name="Pafco B."/>
            <person name="Schwarz E.M."/>
        </authorList>
    </citation>
    <scope>NUCLEOTIDE SEQUENCE [LARGE SCALE GENOMIC DNA]</scope>
    <source>
        <strain evidence="1 2">Aroian</strain>
        <tissue evidence="1">Whole animal</tissue>
    </source>
</reference>
<name>A0ABR1BYK1_NECAM</name>
<evidence type="ECO:0000313" key="1">
    <source>
        <dbReference type="EMBL" id="KAK6730861.1"/>
    </source>
</evidence>
<evidence type="ECO:0000313" key="2">
    <source>
        <dbReference type="Proteomes" id="UP001303046"/>
    </source>
</evidence>
<sequence length="347" mass="38099">MLSYKTAFWKRLSAMMQGEMSGTTAVSIIYDPVYGYSTWGKSHHTLDLGYDVTFIFAMETAIFAPENRHYLFRHVLTANGQARSIVSDCGKKGKCLNGQCVLDRCLGITCAEGELCRDGDCVKRCTLLSSSLFEFWSLSKTPPTYVAETFCLGHADCGPDMDCRSNRCRIRTPEPICNCQPHEICHHGQCYPNTQCTSIFCGKGSYCVDGKCVNGIGVDCREENCRGGTACVNGVCVLDPCPASCPADQSCRLGECRIMEGLPCVAECSGPYTCVDGHCRRNDCERRVCQLGEACEGGQCHKVTGRFCTWAPRDCGHAFSCKDNQCVDLLTPTATIPPHQDNQLPNK</sequence>